<accession>A0AA88GVQ1</accession>
<dbReference type="Proteomes" id="UP000816034">
    <property type="component" value="Unassembled WGS sequence"/>
</dbReference>
<dbReference type="GeneID" id="68093971"/>
<dbReference type="AlphaFoldDB" id="A0AA88GVQ1"/>
<keyword evidence="4" id="KW-1185">Reference proteome</keyword>
<feature type="signal peptide" evidence="2">
    <location>
        <begin position="1"/>
        <end position="23"/>
    </location>
</feature>
<protein>
    <recommendedName>
        <fullName evidence="5">SH3b domain-containing protein</fullName>
    </recommendedName>
</protein>
<evidence type="ECO:0008006" key="5">
    <source>
        <dbReference type="Google" id="ProtNLM"/>
    </source>
</evidence>
<proteinExistence type="predicted"/>
<sequence length="347" mass="37231">MKNRTPLLVAFLLLLFTFSCVLAQKAYPEQSNVISLVGQPVNALHFGIDLPPSVINAAAGRTEQEDEEAVVDEALADTSLVMMPTALSDDEFSEEAEAMADSEAFLSSGAQLKATTMLNVRKGPCTNQRVIKVLRAGEKVSYNGVVRTGCGYTWYGVSGSFGSGFAAKAYLTSVSGGRQTQPKKPTQPKGGNTSRNGNSCRQSYNYPLFKQCDRRWGANRLGSSSTICKVGCLMTSVTSALNGRGKSSKNPGEMNAYLRAHGGYYGNLFVWGAVAKFGFKYLGQTTNKSTIRNWLCSGKVVVLNVNGGGHWVLAKSYSSGVYGVNDSGYNRSSYAESQVVRAAAFDV</sequence>
<evidence type="ECO:0000313" key="3">
    <source>
        <dbReference type="EMBL" id="KAG2387183.1"/>
    </source>
</evidence>
<reference evidence="3 4" key="1">
    <citation type="journal article" date="2018" name="BMC Genomics">
        <title>The genome of Naegleria lovaniensis, the basis for a comparative approach to unravel pathogenicity factors of the human pathogenic amoeba N. fowleri.</title>
        <authorList>
            <person name="Liechti N."/>
            <person name="Schurch N."/>
            <person name="Bruggmann R."/>
            <person name="Wittwer M."/>
        </authorList>
    </citation>
    <scope>NUCLEOTIDE SEQUENCE [LARGE SCALE GENOMIC DNA]</scope>
    <source>
        <strain evidence="3 4">ATCC 30569</strain>
    </source>
</reference>
<dbReference type="PANTHER" id="PTHR40524">
    <property type="entry name" value="PEPTIDASE_C39_2 DOMAIN-CONTAINING PROTEIN"/>
    <property type="match status" value="1"/>
</dbReference>
<feature type="region of interest" description="Disordered" evidence="1">
    <location>
        <begin position="176"/>
        <end position="199"/>
    </location>
</feature>
<gene>
    <name evidence="3" type="ORF">C9374_001515</name>
</gene>
<dbReference type="RefSeq" id="XP_044551175.1">
    <property type="nucleotide sequence ID" value="XM_044690831.1"/>
</dbReference>
<dbReference type="PANTHER" id="PTHR40524:SF1">
    <property type="entry name" value="PEPTIDASE C39-LIKE DOMAIN-CONTAINING PROTEIN"/>
    <property type="match status" value="1"/>
</dbReference>
<comment type="caution">
    <text evidence="3">The sequence shown here is derived from an EMBL/GenBank/DDBJ whole genome shotgun (WGS) entry which is preliminary data.</text>
</comment>
<dbReference type="PROSITE" id="PS51257">
    <property type="entry name" value="PROKAR_LIPOPROTEIN"/>
    <property type="match status" value="1"/>
</dbReference>
<name>A0AA88GVQ1_NAELO</name>
<dbReference type="Gene3D" id="2.30.30.40">
    <property type="entry name" value="SH3 Domains"/>
    <property type="match status" value="1"/>
</dbReference>
<feature type="chain" id="PRO_5041636831" description="SH3b domain-containing protein" evidence="2">
    <location>
        <begin position="24"/>
        <end position="347"/>
    </location>
</feature>
<dbReference type="EMBL" id="PYSW02000013">
    <property type="protein sequence ID" value="KAG2387183.1"/>
    <property type="molecule type" value="Genomic_DNA"/>
</dbReference>
<keyword evidence="2" id="KW-0732">Signal</keyword>
<evidence type="ECO:0000256" key="1">
    <source>
        <dbReference type="SAM" id="MobiDB-lite"/>
    </source>
</evidence>
<evidence type="ECO:0000256" key="2">
    <source>
        <dbReference type="SAM" id="SignalP"/>
    </source>
</evidence>
<organism evidence="3 4">
    <name type="scientific">Naegleria lovaniensis</name>
    <name type="common">Amoeba</name>
    <dbReference type="NCBI Taxonomy" id="51637"/>
    <lineage>
        <taxon>Eukaryota</taxon>
        <taxon>Discoba</taxon>
        <taxon>Heterolobosea</taxon>
        <taxon>Tetramitia</taxon>
        <taxon>Eutetramitia</taxon>
        <taxon>Vahlkampfiidae</taxon>
        <taxon>Naegleria</taxon>
    </lineage>
</organism>
<evidence type="ECO:0000313" key="4">
    <source>
        <dbReference type="Proteomes" id="UP000816034"/>
    </source>
</evidence>